<feature type="compositionally biased region" description="Polar residues" evidence="1">
    <location>
        <begin position="7"/>
        <end position="16"/>
    </location>
</feature>
<dbReference type="Gene3D" id="3.60.40.10">
    <property type="entry name" value="PPM-type phosphatase domain"/>
    <property type="match status" value="1"/>
</dbReference>
<feature type="domain" description="PPM-type phosphatase" evidence="2">
    <location>
        <begin position="121"/>
        <end position="338"/>
    </location>
</feature>
<evidence type="ECO:0000259" key="2">
    <source>
        <dbReference type="PROSITE" id="PS51746"/>
    </source>
</evidence>
<accession>A0A6A7FSB8</accession>
<protein>
    <submittedName>
        <fullName evidence="3">Protein phosphatase 1L-like</fullName>
    </submittedName>
</protein>
<sequence length="349" mass="38275">MPKSTQKRPSMSNVLDTETAKDASSQVKRSDSSKSTKSNKDFVGEKVAKDKANECIKSCIGDDEPSTEQDCVTNESFSKSIAGDKLLSSTAKRSDSEENVNETPLKKDDAYNTLNIRKKSLANIKESAKEVGSVSSDDNHLYVDLNKNINYTKLLTDQILYLDSQVVEHCKTNTDLSGSTAVVAVLDGELLVVGNVGDSRAVMADDRGRAIPLSFDHKPNQLKERRRIKEAGGFITFTGVWRVAGILATSRALGDFPLKHPRPLVTAEPDILTFSLNDHKAQFVILATDGLWDVLSNEDAVSYVRARLHEPDFGAKSVAQYAYALGSQDNITVAIINFTKMNKNNTTPR</sequence>
<evidence type="ECO:0000313" key="3">
    <source>
        <dbReference type="EMBL" id="LAC21318.1"/>
    </source>
</evidence>
<dbReference type="InterPro" id="IPR001932">
    <property type="entry name" value="PPM-type_phosphatase-like_dom"/>
</dbReference>
<organism evidence="3">
    <name type="scientific">Hirondellea gigas</name>
    <dbReference type="NCBI Taxonomy" id="1518452"/>
    <lineage>
        <taxon>Eukaryota</taxon>
        <taxon>Metazoa</taxon>
        <taxon>Ecdysozoa</taxon>
        <taxon>Arthropoda</taxon>
        <taxon>Crustacea</taxon>
        <taxon>Multicrustacea</taxon>
        <taxon>Malacostraca</taxon>
        <taxon>Eumalacostraca</taxon>
        <taxon>Peracarida</taxon>
        <taxon>Amphipoda</taxon>
        <taxon>Amphilochidea</taxon>
        <taxon>Lysianassida</taxon>
        <taxon>Lysianassidira</taxon>
        <taxon>Lysianassoidea</taxon>
        <taxon>Lysianassidae</taxon>
        <taxon>Hirondellea</taxon>
    </lineage>
</organism>
<evidence type="ECO:0000256" key="1">
    <source>
        <dbReference type="SAM" id="MobiDB-lite"/>
    </source>
</evidence>
<dbReference type="CDD" id="cd00143">
    <property type="entry name" value="PP2Cc"/>
    <property type="match status" value="1"/>
</dbReference>
<reference evidence="3" key="1">
    <citation type="submission" date="2017-11" db="EMBL/GenBank/DDBJ databases">
        <title>The sensing device of the deep-sea amphipod.</title>
        <authorList>
            <person name="Kobayashi H."/>
            <person name="Nagahama T."/>
            <person name="Arai W."/>
            <person name="Sasagawa Y."/>
            <person name="Umeda M."/>
            <person name="Hayashi T."/>
            <person name="Nikaido I."/>
            <person name="Watanabe H."/>
            <person name="Oguri K."/>
            <person name="Kitazato H."/>
            <person name="Fujioka K."/>
            <person name="Kido Y."/>
            <person name="Takami H."/>
        </authorList>
    </citation>
    <scope>NUCLEOTIDE SEQUENCE</scope>
    <source>
        <tissue evidence="3">Whole body</tissue>
    </source>
</reference>
<dbReference type="Pfam" id="PF00481">
    <property type="entry name" value="PP2C"/>
    <property type="match status" value="1"/>
</dbReference>
<dbReference type="PROSITE" id="PS51746">
    <property type="entry name" value="PPM_2"/>
    <property type="match status" value="1"/>
</dbReference>
<dbReference type="PANTHER" id="PTHR47992">
    <property type="entry name" value="PROTEIN PHOSPHATASE"/>
    <property type="match status" value="1"/>
</dbReference>
<dbReference type="AlphaFoldDB" id="A0A6A7FSB8"/>
<dbReference type="GO" id="GO:0004722">
    <property type="term" value="F:protein serine/threonine phosphatase activity"/>
    <property type="evidence" value="ECO:0007669"/>
    <property type="project" value="InterPro"/>
</dbReference>
<dbReference type="EMBL" id="IACT01002010">
    <property type="protein sequence ID" value="LAC21318.1"/>
    <property type="molecule type" value="mRNA"/>
</dbReference>
<feature type="region of interest" description="Disordered" evidence="1">
    <location>
        <begin position="1"/>
        <end position="44"/>
    </location>
</feature>
<proteinExistence type="evidence at transcript level"/>
<feature type="compositionally biased region" description="Basic and acidic residues" evidence="1">
    <location>
        <begin position="28"/>
        <end position="44"/>
    </location>
</feature>
<name>A0A6A7FSB8_9CRUS</name>
<dbReference type="SMART" id="SM00332">
    <property type="entry name" value="PP2Cc"/>
    <property type="match status" value="1"/>
</dbReference>
<dbReference type="InterPro" id="IPR036457">
    <property type="entry name" value="PPM-type-like_dom_sf"/>
</dbReference>
<dbReference type="SUPFAM" id="SSF81606">
    <property type="entry name" value="PP2C-like"/>
    <property type="match status" value="1"/>
</dbReference>
<dbReference type="InterPro" id="IPR015655">
    <property type="entry name" value="PP2C"/>
</dbReference>